<evidence type="ECO:0000313" key="4">
    <source>
        <dbReference type="Proteomes" id="UP000655225"/>
    </source>
</evidence>
<dbReference type="Pfam" id="PF12854">
    <property type="entry name" value="PPR_1"/>
    <property type="match status" value="1"/>
</dbReference>
<feature type="repeat" description="PPR" evidence="2">
    <location>
        <begin position="108"/>
        <end position="142"/>
    </location>
</feature>
<proteinExistence type="predicted"/>
<dbReference type="NCBIfam" id="TIGR00756">
    <property type="entry name" value="PPR"/>
    <property type="match status" value="1"/>
</dbReference>
<evidence type="ECO:0000313" key="3">
    <source>
        <dbReference type="EMBL" id="KAF8399790.1"/>
    </source>
</evidence>
<sequence length="211" mass="23635">MVEESATNAIVNGTVKVILGSVWSDGFEKKLGELKLSLSDNTLSRVIKELRGYPLKALGQDGSIKEFWSMVKEMKIAGHEMDIDTYKALKAFPKEAVKKYLAAGHFLSKALYDGIHRSLANVGRFEAAKKILEAMRNVGYEPDNITYSQMVFGLCKAKRLDEACKILDEMEEQGCVPDLRTWTLFIQEHCTANEVDKALTCLIHKDDGDEL</sequence>
<keyword evidence="1" id="KW-0677">Repeat</keyword>
<name>A0A834Z5C7_TETSI</name>
<dbReference type="PANTHER" id="PTHR47003:SF2">
    <property type="entry name" value="OS01G0970900 PROTEIN"/>
    <property type="match status" value="1"/>
</dbReference>
<evidence type="ECO:0000256" key="1">
    <source>
        <dbReference type="ARBA" id="ARBA00022737"/>
    </source>
</evidence>
<reference evidence="3 4" key="1">
    <citation type="submission" date="2020-04" db="EMBL/GenBank/DDBJ databases">
        <title>Plant Genome Project.</title>
        <authorList>
            <person name="Zhang R.-G."/>
        </authorList>
    </citation>
    <scope>NUCLEOTIDE SEQUENCE [LARGE SCALE GENOMIC DNA]</scope>
    <source>
        <strain evidence="3">YNK0</strain>
        <tissue evidence="3">Leaf</tissue>
    </source>
</reference>
<dbReference type="PANTHER" id="PTHR47003">
    <property type="entry name" value="OS01G0970900 PROTEIN"/>
    <property type="match status" value="1"/>
</dbReference>
<dbReference type="GO" id="GO:0008380">
    <property type="term" value="P:RNA splicing"/>
    <property type="evidence" value="ECO:0007669"/>
    <property type="project" value="InterPro"/>
</dbReference>
<dbReference type="Proteomes" id="UP000655225">
    <property type="component" value="Unassembled WGS sequence"/>
</dbReference>
<organism evidence="3 4">
    <name type="scientific">Tetracentron sinense</name>
    <name type="common">Spur-leaf</name>
    <dbReference type="NCBI Taxonomy" id="13715"/>
    <lineage>
        <taxon>Eukaryota</taxon>
        <taxon>Viridiplantae</taxon>
        <taxon>Streptophyta</taxon>
        <taxon>Embryophyta</taxon>
        <taxon>Tracheophyta</taxon>
        <taxon>Spermatophyta</taxon>
        <taxon>Magnoliopsida</taxon>
        <taxon>Trochodendrales</taxon>
        <taxon>Trochodendraceae</taxon>
        <taxon>Tetracentron</taxon>
    </lineage>
</organism>
<dbReference type="OrthoDB" id="1740127at2759"/>
<feature type="repeat" description="PPR" evidence="2">
    <location>
        <begin position="143"/>
        <end position="177"/>
    </location>
</feature>
<dbReference type="PROSITE" id="PS51375">
    <property type="entry name" value="PPR"/>
    <property type="match status" value="2"/>
</dbReference>
<dbReference type="EMBL" id="JABCRI010000010">
    <property type="protein sequence ID" value="KAF8399790.1"/>
    <property type="molecule type" value="Genomic_DNA"/>
</dbReference>
<keyword evidence="4" id="KW-1185">Reference proteome</keyword>
<gene>
    <name evidence="3" type="ORF">HHK36_015660</name>
</gene>
<accession>A0A834Z5C7</accession>
<dbReference type="Gene3D" id="1.25.40.10">
    <property type="entry name" value="Tetratricopeptide repeat domain"/>
    <property type="match status" value="1"/>
</dbReference>
<evidence type="ECO:0000256" key="2">
    <source>
        <dbReference type="PROSITE-ProRule" id="PRU00708"/>
    </source>
</evidence>
<dbReference type="InterPro" id="IPR011990">
    <property type="entry name" value="TPR-like_helical_dom_sf"/>
</dbReference>
<protein>
    <recommendedName>
        <fullName evidence="5">Pentatricopeptide repeat-containing protein</fullName>
    </recommendedName>
</protein>
<comment type="caution">
    <text evidence="3">The sequence shown here is derived from an EMBL/GenBank/DDBJ whole genome shotgun (WGS) entry which is preliminary data.</text>
</comment>
<dbReference type="InterPro" id="IPR002885">
    <property type="entry name" value="PPR_rpt"/>
</dbReference>
<evidence type="ECO:0008006" key="5">
    <source>
        <dbReference type="Google" id="ProtNLM"/>
    </source>
</evidence>
<dbReference type="AlphaFoldDB" id="A0A834Z5C7"/>
<dbReference type="InterPro" id="IPR044578">
    <property type="entry name" value="BIR6-like"/>
</dbReference>